<dbReference type="AlphaFoldDB" id="E3D0Y7"/>
<dbReference type="GO" id="GO:0015562">
    <property type="term" value="F:efflux transmembrane transporter activity"/>
    <property type="evidence" value="ECO:0007669"/>
    <property type="project" value="InterPro"/>
</dbReference>
<feature type="chain" id="PRO_5001438169" evidence="2">
    <location>
        <begin position="26"/>
        <end position="477"/>
    </location>
</feature>
<dbReference type="PANTHER" id="PTHR30203">
    <property type="entry name" value="OUTER MEMBRANE CATION EFFLUX PROTEIN"/>
    <property type="match status" value="1"/>
</dbReference>
<dbReference type="Gene3D" id="1.20.1600.10">
    <property type="entry name" value="Outer membrane efflux proteins (OEP)"/>
    <property type="match status" value="1"/>
</dbReference>
<organism evidence="4 5">
    <name type="scientific">Aminomonas paucivorans DSM 12260</name>
    <dbReference type="NCBI Taxonomy" id="584708"/>
    <lineage>
        <taxon>Bacteria</taxon>
        <taxon>Thermotogati</taxon>
        <taxon>Synergistota</taxon>
        <taxon>Synergistia</taxon>
        <taxon>Synergistales</taxon>
        <taxon>Synergistaceae</taxon>
        <taxon>Aminomonas</taxon>
    </lineage>
</organism>
<evidence type="ECO:0000256" key="1">
    <source>
        <dbReference type="ARBA" id="ARBA00007613"/>
    </source>
</evidence>
<keyword evidence="2" id="KW-0472">Membrane</keyword>
<keyword evidence="5" id="KW-1185">Reference proteome</keyword>
<name>E3D0Y7_9BACT</name>
<dbReference type="InterPro" id="IPR010131">
    <property type="entry name" value="MdtP/NodT-like"/>
</dbReference>
<gene>
    <name evidence="4" type="ORF">Apau_0640</name>
</gene>
<dbReference type="EMBL" id="CM001022">
    <property type="protein sequence ID" value="EFQ23069.1"/>
    <property type="molecule type" value="Genomic_DNA"/>
</dbReference>
<dbReference type="SUPFAM" id="SSF56954">
    <property type="entry name" value="Outer membrane efflux proteins (OEP)"/>
    <property type="match status" value="1"/>
</dbReference>
<proteinExistence type="inferred from homology"/>
<keyword evidence="2 4" id="KW-0449">Lipoprotein</keyword>
<evidence type="ECO:0000313" key="5">
    <source>
        <dbReference type="Proteomes" id="UP000005096"/>
    </source>
</evidence>
<sequence>MTTSGLLAALILGSFFHLDMGPAMTKPVTDVPVSWSGPVSGDLITPRTAWWTLFREPVLDRCVEEAFRNNRNLEQALARVEQARAVLGETRSQQSPEVNLQVEAARARVIEGANGSSNPTNTNDVLGAVSYEADLWSKLRKATTAAKLQLLSSEAARDTVRLSLAGQVAKAYFSLRGQDQQLQIAQETLQTRKEALALRKLLYEKGRTSELDYRQDQSETAVAAVKVRQMENAVARSEHALLVLMGRNPQEQVANQVTRGVSLDALPQPPEIPPGLPSQLLERRPDIRQSEQDYLAALAKIGEAKAAQFPTLSLTGLFGSASPELEDLFTGPTAWELAGKLLAPLVDGGKRKSRVKKAEAAARESLGIYDQTVRTAFQETLDALVGNTKAQEILTLQTEQEKAQSRAYELAKAKYEGGYASHLDLLDAQRQLFQVQLDLEGSRTDRLNAVVDLCLALGGGWDTASADQTPKAQAPKP</sequence>
<dbReference type="HOGENOM" id="CLU_012817_13_1_0"/>
<dbReference type="InterPro" id="IPR003423">
    <property type="entry name" value="OMP_efflux"/>
</dbReference>
<accession>E3D0Y7</accession>
<dbReference type="RefSeq" id="WP_006300228.1">
    <property type="nucleotide sequence ID" value="NZ_CM001022.1"/>
</dbReference>
<feature type="signal peptide" evidence="2">
    <location>
        <begin position="1"/>
        <end position="25"/>
    </location>
</feature>
<keyword evidence="2" id="KW-0564">Palmitate</keyword>
<reference evidence="4 5" key="1">
    <citation type="journal article" date="2010" name="Stand. Genomic Sci.">
        <title>Non-contiguous finished genome sequence of Aminomonas paucivorans type strain (GLU-3).</title>
        <authorList>
            <person name="Pitluck S."/>
            <person name="Yasawong M."/>
            <person name="Held B."/>
            <person name="Lapidus A."/>
            <person name="Nolan M."/>
            <person name="Copeland A."/>
            <person name="Lucas S."/>
            <person name="Del Rio T.G."/>
            <person name="Tice H."/>
            <person name="Cheng J.F."/>
            <person name="Chertkov O."/>
            <person name="Goodwin L."/>
            <person name="Tapia R."/>
            <person name="Han C."/>
            <person name="Liolios K."/>
            <person name="Ivanova N."/>
            <person name="Mavromatis K."/>
            <person name="Ovchinnikova G."/>
            <person name="Pati A."/>
            <person name="Chen A."/>
            <person name="Palaniappan K."/>
            <person name="Land M."/>
            <person name="Hauser L."/>
            <person name="Chang Y.J."/>
            <person name="Jeffries C.D."/>
            <person name="Pukall R."/>
            <person name="Spring S."/>
            <person name="Rohde M."/>
            <person name="Sikorski J."/>
            <person name="Goker M."/>
            <person name="Woyke T."/>
            <person name="Bristow J."/>
            <person name="Eisen J.A."/>
            <person name="Markowitz V."/>
            <person name="Hugenholtz P."/>
            <person name="Kyrpides N.C."/>
            <person name="Klenk H.P."/>
        </authorList>
    </citation>
    <scope>NUCLEOTIDE SEQUENCE [LARGE SCALE GENOMIC DNA]</scope>
    <source>
        <strain evidence="4 5">DSM 12260</strain>
    </source>
</reference>
<dbReference type="PaxDb" id="584708-Apau_0640"/>
<dbReference type="Gene3D" id="2.20.200.10">
    <property type="entry name" value="Outer membrane efflux proteins (OEP)"/>
    <property type="match status" value="1"/>
</dbReference>
<evidence type="ECO:0000256" key="2">
    <source>
        <dbReference type="RuleBase" id="RU362097"/>
    </source>
</evidence>
<keyword evidence="2" id="KW-0732">Signal</keyword>
<feature type="coiled-coil region" evidence="3">
    <location>
        <begin position="63"/>
        <end position="93"/>
    </location>
</feature>
<comment type="similarity">
    <text evidence="1 2">Belongs to the outer membrane factor (OMF) (TC 1.B.17) family.</text>
</comment>
<evidence type="ECO:0000313" key="4">
    <source>
        <dbReference type="EMBL" id="EFQ23069.1"/>
    </source>
</evidence>
<dbReference type="eggNOG" id="COG1538">
    <property type="taxonomic scope" value="Bacteria"/>
</dbReference>
<dbReference type="Proteomes" id="UP000005096">
    <property type="component" value="Chromosome"/>
</dbReference>
<comment type="subcellular location">
    <subcellularLocation>
        <location evidence="2">Cell membrane</location>
        <topology evidence="2">Lipid-anchor</topology>
    </subcellularLocation>
</comment>
<evidence type="ECO:0000256" key="3">
    <source>
        <dbReference type="SAM" id="Coils"/>
    </source>
</evidence>
<dbReference type="GO" id="GO:0005886">
    <property type="term" value="C:plasma membrane"/>
    <property type="evidence" value="ECO:0007669"/>
    <property type="project" value="UniProtKB-SubCell"/>
</dbReference>
<dbReference type="OrthoDB" id="9783163at2"/>
<dbReference type="NCBIfam" id="TIGR01845">
    <property type="entry name" value="outer_NodT"/>
    <property type="match status" value="1"/>
</dbReference>
<keyword evidence="3" id="KW-0175">Coiled coil</keyword>
<keyword evidence="2" id="KW-0812">Transmembrane</keyword>
<dbReference type="STRING" id="584708.Apau_0640"/>
<keyword evidence="2" id="KW-1134">Transmembrane beta strand</keyword>
<dbReference type="Pfam" id="PF02321">
    <property type="entry name" value="OEP"/>
    <property type="match status" value="2"/>
</dbReference>
<protein>
    <submittedName>
        <fullName evidence="4">RND efflux system, outer membrane lipoprotein, NodT family</fullName>
    </submittedName>
</protein>